<comment type="caution">
    <text evidence="2">The sequence shown here is derived from an EMBL/GenBank/DDBJ whole genome shotgun (WGS) entry which is preliminary data.</text>
</comment>
<sequence length="583" mass="66275">MAANIILSPKGGMSGFEIAGIVLGSIPLLISAIEHYSDSLDRATAFFKWKDGLNSALREFWYQHSSFELTLRNILKDVASPSEIEEMIGDPHHELWKSRDLSQALQEMLKFAYRPYISTIKDMHGCMKRLARHLDIDRDAGTADDLEAIMKANKRLPSAGGLIKFEFRRAVKLTMKRKEVRILLEDMKACNNRLDEFINKSEAPSNNSMAKTTAEKLGLSSSLQQIQNYATMLHQTLGRAWSCSSHASHEIRLLLEDRVVRQSEPRSLKKVKRSSKPPSFTITHKSPMSSALWKSAKIEIIDSDKEVDEENRAIRFKEAHLKTSIKDQHSMNIRSVHGLTAVGDLCTVFRCYNGFGFGLDDQGVLYETYQDETKPVCCTENLISLQELLLTHSGMKCFTPLTEEQRYRLSIILTSSFLQLHSTPWLNRHWSQHTVFFSSTPVDDQLVIDLGHPFIAESYPSSAYPTTTSIEDKGLADDSANLLMLAKILLHIKFHGRTSFTLNKESVANSTAFDRVRESQLLNQWIFRERENLSFAHYNAIQFCIVSSNSIDADLWDLKYRQVVLDRVVVPLVNELSHWQGAT</sequence>
<name>A0A8H5JZS0_9HYPO</name>
<evidence type="ECO:0000313" key="3">
    <source>
        <dbReference type="Proteomes" id="UP000574317"/>
    </source>
</evidence>
<feature type="domain" description="DUF7580" evidence="1">
    <location>
        <begin position="223"/>
        <end position="578"/>
    </location>
</feature>
<gene>
    <name evidence="2" type="ORF">FNAPI_1873</name>
</gene>
<dbReference type="PANTHER" id="PTHR35186">
    <property type="entry name" value="ANK_REP_REGION DOMAIN-CONTAINING PROTEIN"/>
    <property type="match status" value="1"/>
</dbReference>
<evidence type="ECO:0000259" key="1">
    <source>
        <dbReference type="Pfam" id="PF24476"/>
    </source>
</evidence>
<dbReference type="PANTHER" id="PTHR35186:SF4">
    <property type="entry name" value="PRION-INHIBITION AND PROPAGATION HELO DOMAIN-CONTAINING PROTEIN"/>
    <property type="match status" value="1"/>
</dbReference>
<dbReference type="Proteomes" id="UP000574317">
    <property type="component" value="Unassembled WGS sequence"/>
</dbReference>
<dbReference type="AlphaFoldDB" id="A0A8H5JZS0"/>
<proteinExistence type="predicted"/>
<dbReference type="InterPro" id="IPR056002">
    <property type="entry name" value="DUF7580"/>
</dbReference>
<dbReference type="Pfam" id="PF24476">
    <property type="entry name" value="DUF7580"/>
    <property type="match status" value="1"/>
</dbReference>
<protein>
    <recommendedName>
        <fullName evidence="1">DUF7580 domain-containing protein</fullName>
    </recommendedName>
</protein>
<accession>A0A8H5JZS0</accession>
<evidence type="ECO:0000313" key="2">
    <source>
        <dbReference type="EMBL" id="KAF5564989.1"/>
    </source>
</evidence>
<organism evidence="2 3">
    <name type="scientific">Fusarium napiforme</name>
    <dbReference type="NCBI Taxonomy" id="42672"/>
    <lineage>
        <taxon>Eukaryota</taxon>
        <taxon>Fungi</taxon>
        <taxon>Dikarya</taxon>
        <taxon>Ascomycota</taxon>
        <taxon>Pezizomycotina</taxon>
        <taxon>Sordariomycetes</taxon>
        <taxon>Hypocreomycetidae</taxon>
        <taxon>Hypocreales</taxon>
        <taxon>Nectriaceae</taxon>
        <taxon>Fusarium</taxon>
        <taxon>Fusarium fujikuroi species complex</taxon>
    </lineage>
</organism>
<keyword evidence="3" id="KW-1185">Reference proteome</keyword>
<reference evidence="2 3" key="1">
    <citation type="submission" date="2020-05" db="EMBL/GenBank/DDBJ databases">
        <title>Identification and distribution of gene clusters putatively required for synthesis of sphingolipid metabolism inhibitors in phylogenetically diverse species of the filamentous fungus Fusarium.</title>
        <authorList>
            <person name="Kim H.-S."/>
            <person name="Busman M."/>
            <person name="Brown D.W."/>
            <person name="Divon H."/>
            <person name="Uhlig S."/>
            <person name="Proctor R.H."/>
        </authorList>
    </citation>
    <scope>NUCLEOTIDE SEQUENCE [LARGE SCALE GENOMIC DNA]</scope>
    <source>
        <strain evidence="2 3">NRRL 25196</strain>
    </source>
</reference>
<dbReference type="EMBL" id="JAAOAO010000066">
    <property type="protein sequence ID" value="KAF5564989.1"/>
    <property type="molecule type" value="Genomic_DNA"/>
</dbReference>